<dbReference type="InterPro" id="IPR011989">
    <property type="entry name" value="ARM-like"/>
</dbReference>
<protein>
    <submittedName>
        <fullName evidence="4">Armadillo-type protein</fullName>
    </submittedName>
</protein>
<dbReference type="Proteomes" id="UP001153365">
    <property type="component" value="Unassembled WGS sequence"/>
</dbReference>
<reference evidence="4" key="1">
    <citation type="submission" date="2022-06" db="EMBL/GenBank/DDBJ databases">
        <authorList>
            <consortium name="SYNGENTA / RWTH Aachen University"/>
        </authorList>
    </citation>
    <scope>NUCLEOTIDE SEQUENCE</scope>
</reference>
<evidence type="ECO:0000256" key="2">
    <source>
        <dbReference type="PROSITE-ProRule" id="PRU00103"/>
    </source>
</evidence>
<dbReference type="GO" id="GO:0000159">
    <property type="term" value="C:protein phosphatase type 2A complex"/>
    <property type="evidence" value="ECO:0007669"/>
    <property type="project" value="TreeGrafter"/>
</dbReference>
<organism evidence="4 5">
    <name type="scientific">Phakopsora pachyrhizi</name>
    <name type="common">Asian soybean rust disease fungus</name>
    <dbReference type="NCBI Taxonomy" id="170000"/>
    <lineage>
        <taxon>Eukaryota</taxon>
        <taxon>Fungi</taxon>
        <taxon>Dikarya</taxon>
        <taxon>Basidiomycota</taxon>
        <taxon>Pucciniomycotina</taxon>
        <taxon>Pucciniomycetes</taxon>
        <taxon>Pucciniales</taxon>
        <taxon>Phakopsoraceae</taxon>
        <taxon>Phakopsora</taxon>
    </lineage>
</organism>
<dbReference type="GO" id="GO:0005634">
    <property type="term" value="C:nucleus"/>
    <property type="evidence" value="ECO:0007669"/>
    <property type="project" value="TreeGrafter"/>
</dbReference>
<evidence type="ECO:0000256" key="3">
    <source>
        <dbReference type="SAM" id="MobiDB-lite"/>
    </source>
</evidence>
<evidence type="ECO:0000313" key="5">
    <source>
        <dbReference type="Proteomes" id="UP001153365"/>
    </source>
</evidence>
<dbReference type="InterPro" id="IPR051023">
    <property type="entry name" value="PP2A_Regulatory_Subunit_A"/>
</dbReference>
<keyword evidence="5" id="KW-1185">Reference proteome</keyword>
<dbReference type="GO" id="GO:0019888">
    <property type="term" value="F:protein phosphatase regulator activity"/>
    <property type="evidence" value="ECO:0007669"/>
    <property type="project" value="TreeGrafter"/>
</dbReference>
<dbReference type="EMBL" id="CALTRL010005852">
    <property type="protein sequence ID" value="CAH7687280.1"/>
    <property type="molecule type" value="Genomic_DNA"/>
</dbReference>
<comment type="caution">
    <text evidence="4">The sequence shown here is derived from an EMBL/GenBank/DDBJ whole genome shotgun (WGS) entry which is preliminary data.</text>
</comment>
<feature type="repeat" description="HEAT" evidence="2">
    <location>
        <begin position="376"/>
        <end position="415"/>
    </location>
</feature>
<feature type="compositionally biased region" description="Polar residues" evidence="3">
    <location>
        <begin position="986"/>
        <end position="1003"/>
    </location>
</feature>
<dbReference type="PANTHER" id="PTHR10648:SF4">
    <property type="entry name" value="PROTEIN PHOSPHATASE 2 (FORMERLY 2A), REGULATORY SUBUNIT A, BETA ISOFORM-RELATED"/>
    <property type="match status" value="1"/>
</dbReference>
<gene>
    <name evidence="4" type="ORF">PPACK8108_LOCUS22041</name>
</gene>
<dbReference type="AlphaFoldDB" id="A0AAV0BIY9"/>
<dbReference type="PANTHER" id="PTHR10648">
    <property type="entry name" value="SERINE/THREONINE-PROTEIN PHOSPHATASE PP2A 65 KDA REGULATORY SUBUNIT"/>
    <property type="match status" value="1"/>
</dbReference>
<sequence length="1078" mass="121672">MGCKTNEASDGWSQECLMDDQSQFYDPLMLMANSEAEAEDNGLSTMEKIFLFAKSGNSYHRVIVSQRLPDLLEDVDITEAVEYVLPLLSGLASDEESVQEALAPSLCNIMWYYFSKCHLSQINFNHQNSSQDFLLAERECTEIDWQPTSRRKRPEISVGSFMAPIVTLLAESNRSVSLLTRFGLLVLLCRLTDRPFPSCSGEVISISSEPFFPVEERSKEEDQIYEEYGFEEPVRRSIALELAEAIVYELCRLNQVCQIQMRDGPSESESEEWDTVPLVGEEIELELPNQSGPKGCTNQMDAAIFFDESSELEFSSLDCDSFLLHSSRRRNYNCVLDEPMDMSNEPQNIRRHIGLTLIESFIQTDCFGSDFKNFKLLPVITRVMPGEDSRAVRQQAASSLSAFMEAFLTSSQSSSDRMWCTNSAAEVRKAVIECYSKFAADPDYEVRRQICLCLPSMVRIVWGRAAEKITLHYLDYFSKDETQEVRIICCQTLGELIYLFHEKRCTVPPKLAGYFIHGFGERPYKESCSGRATYEQLRSIGKSMDLASSLIRNYEGFGMSNGPGAYQSILPTPSCSANLHSKEQIEMAMCCAYNFPAVFLTLGVDRWHDLRDLFLKLATDVSFPNKIRKSLACSIHEFLTVIKAEKDKSHQNGLRECHLLKNQKLALEDCLKVLRFFLFNEDALMIESVFENFDRSFENLLVIGEEHLEWVEILKGLNDYFDEESTVALKKVNWRVREQVVLTLPRLLHKLGEFIRSSENSAQKALLEGLKLFETLLFSGLRDCTAAVREAGLKFLPILFEFQRPDLDESRIRILQRLRKMSQDSNYRIRANLPGALLSLVKLPMSVELFESIVLDEKLANICNDRVGGVRIGLSRLVNEICSSKNFYSIESGRRVPLLVQKIMEELSLDCEMVVRSYVDGLSINRGEECVIASGPNTSVGLAEDEEEDDLSGSGIQVFGIRLSEDEGEEVSLGEEIYNTESELTFSHTTNGNNHSSISNQPNRKLLTFNARTGSSPSRKGNRRSISHNQVIGGYDGSVMMGGGAGKRRGNGSSSNGRGIDTLWMRDTDGGFVEVGEY</sequence>
<dbReference type="SUPFAM" id="SSF48371">
    <property type="entry name" value="ARM repeat"/>
    <property type="match status" value="1"/>
</dbReference>
<dbReference type="GO" id="GO:0005829">
    <property type="term" value="C:cytosol"/>
    <property type="evidence" value="ECO:0007669"/>
    <property type="project" value="TreeGrafter"/>
</dbReference>
<evidence type="ECO:0000313" key="4">
    <source>
        <dbReference type="EMBL" id="CAH7687280.1"/>
    </source>
</evidence>
<dbReference type="InterPro" id="IPR021133">
    <property type="entry name" value="HEAT_type_2"/>
</dbReference>
<dbReference type="PROSITE" id="PS50077">
    <property type="entry name" value="HEAT_REPEAT"/>
    <property type="match status" value="1"/>
</dbReference>
<dbReference type="InterPro" id="IPR016024">
    <property type="entry name" value="ARM-type_fold"/>
</dbReference>
<dbReference type="Gene3D" id="1.25.10.10">
    <property type="entry name" value="Leucine-rich Repeat Variant"/>
    <property type="match status" value="1"/>
</dbReference>
<feature type="compositionally biased region" description="Gly residues" evidence="3">
    <location>
        <begin position="1034"/>
        <end position="1045"/>
    </location>
</feature>
<feature type="compositionally biased region" description="Polar residues" evidence="3">
    <location>
        <begin position="1010"/>
        <end position="1019"/>
    </location>
</feature>
<accession>A0AAV0BIY9</accession>
<name>A0AAV0BIY9_PHAPC</name>
<proteinExistence type="predicted"/>
<evidence type="ECO:0000256" key="1">
    <source>
        <dbReference type="ARBA" id="ARBA00022737"/>
    </source>
</evidence>
<feature type="region of interest" description="Disordered" evidence="3">
    <location>
        <begin position="986"/>
        <end position="1062"/>
    </location>
</feature>
<keyword evidence="1" id="KW-0677">Repeat</keyword>